<keyword evidence="2" id="KW-1185">Reference proteome</keyword>
<accession>A0ABX1LQX3</accession>
<proteinExistence type="predicted"/>
<sequence>MILTRIATKNSNIKAITLSAICLGTVCLTSVASSLSFVPEAFAQYGLGLPKSSGVGGATRSPENPTIILLVPKDGAKTLSARPTFFLSINPPEVKPEQSTTATSTKKISERKNTPITFTFLLRDGNESSSKPIFTTEVKADKFGLYKFTLPENAPALAKKKEQRWQIRYNNGASNTYAVIRLESDDNVTKAIASAKSDLEKARIYAKNFYWYDAIEAYDSWLSKKPKDDKAILERSQLFKAGLEKHLAFITVKTDARGNTIKDQQGVAIEEFRQTEYDQFLNKLDKSIATSIALEPKKFN</sequence>
<comment type="caution">
    <text evidence="1">The sequence shown here is derived from an EMBL/GenBank/DDBJ whole genome shotgun (WGS) entry which is preliminary data.</text>
</comment>
<gene>
    <name evidence="1" type="ORF">HC246_06880</name>
</gene>
<dbReference type="Proteomes" id="UP000738376">
    <property type="component" value="Unassembled WGS sequence"/>
</dbReference>
<name>A0ABX1LQX3_9CYAN</name>
<dbReference type="RefSeq" id="WP_169362740.1">
    <property type="nucleotide sequence ID" value="NZ_JAAVJL010000001.1"/>
</dbReference>
<evidence type="ECO:0000313" key="1">
    <source>
        <dbReference type="EMBL" id="NMF57748.1"/>
    </source>
</evidence>
<organism evidence="1 2">
    <name type="scientific">Pseudanabaena yagii GIHE-NHR1</name>
    <dbReference type="NCBI Taxonomy" id="2722753"/>
    <lineage>
        <taxon>Bacteria</taxon>
        <taxon>Bacillati</taxon>
        <taxon>Cyanobacteriota</taxon>
        <taxon>Cyanophyceae</taxon>
        <taxon>Pseudanabaenales</taxon>
        <taxon>Pseudanabaenaceae</taxon>
        <taxon>Pseudanabaena</taxon>
        <taxon>Pseudanabaena yagii</taxon>
    </lineage>
</organism>
<protein>
    <submittedName>
        <fullName evidence="1">DUF928 domain-containing protein</fullName>
    </submittedName>
</protein>
<dbReference type="EMBL" id="JAAVJL010000001">
    <property type="protein sequence ID" value="NMF57748.1"/>
    <property type="molecule type" value="Genomic_DNA"/>
</dbReference>
<dbReference type="Pfam" id="PF06051">
    <property type="entry name" value="DUF928"/>
    <property type="match status" value="1"/>
</dbReference>
<reference evidence="1 2" key="1">
    <citation type="submission" date="2020-03" db="EMBL/GenBank/DDBJ databases">
        <title>Draft Genome Sequence of 2-Methylisoborneol Producing Pseudanabaena yagii Strain GIHE-NHR1 Isolated from North Han River in South Korea.</title>
        <authorList>
            <person name="Jeong J."/>
        </authorList>
    </citation>
    <scope>NUCLEOTIDE SEQUENCE [LARGE SCALE GENOMIC DNA]</scope>
    <source>
        <strain evidence="1 2">GIHE-NHR1</strain>
    </source>
</reference>
<evidence type="ECO:0000313" key="2">
    <source>
        <dbReference type="Proteomes" id="UP000738376"/>
    </source>
</evidence>
<dbReference type="InterPro" id="IPR010328">
    <property type="entry name" value="DUF928"/>
</dbReference>